<dbReference type="PANTHER" id="PTHR32114">
    <property type="entry name" value="ABC TRANSPORTER ABCH.3"/>
    <property type="match status" value="1"/>
</dbReference>
<evidence type="ECO:0000313" key="2">
    <source>
        <dbReference type="EMBL" id="EXI69523.1"/>
    </source>
</evidence>
<name>A0A011MHZ8_9PROT</name>
<keyword evidence="1" id="KW-0175">Coiled coil</keyword>
<sequence length="646" mass="71954">MTMQILDIVVFSHHGQRRVLSLKTGAVNIITGASKTGKSALVDIVDYCFGAGECRVPEGPIRRAVAWFGLRLQLDSGQAFVARRCPDARLVSSEECFVEVGDQVEVPDAGALRQTTNTRGLGALLTGWSGIHDNIHEPLPGQTRPALTANVRHALGLCFQPQDEIIRRQQLFHGAGDNFVAQALRDTLPYFLGAVDDEFVRRREELRRVREQLRACERQLSELQSLRGTGNSKAAALLAQARDVGLSSSEANTWEQAISALREVSRTPIIGVPLEHPSGLEYGRLVAERERLLEEQRRLRDGVSSARAFERDETGFLREASEQRARLATIGIFDGSEPGHVCPLCSQDLPDAGAVPGVAEIRNALTDVSSRLESVTRAAPQVESAIAELEAKLQEVVAALGKNRAEMEAVRSSSDQLQRAQDETAKRALILGRVSLYLESLPELPDTKALEEQARRLRDQAAALEEELSDDRVRERIDSITSILGRRMTDWARELDLEHSKFPLRLDLKRLTIVADTADGPVPMDRMGSGENWVGYHLIAHLALHEWFTQRGRPVPRFLFLDQPSQVYFPPEKDIDGSMSGVVEDDRQAVVRMFQFVFKVVSELAPGLQVVMTEHADIKEDWYQNAIVERWRGGAKLVPEEWPRSE</sequence>
<comment type="caution">
    <text evidence="2">The sequence shown here is derived from an EMBL/GenBank/DDBJ whole genome shotgun (WGS) entry which is preliminary data.</text>
</comment>
<organism evidence="2 3">
    <name type="scientific">Candidatus Accumulibacter adjunctus</name>
    <dbReference type="NCBI Taxonomy" id="1454001"/>
    <lineage>
        <taxon>Bacteria</taxon>
        <taxon>Pseudomonadati</taxon>
        <taxon>Pseudomonadota</taxon>
        <taxon>Betaproteobacteria</taxon>
        <taxon>Candidatus Accumulibacter</taxon>
    </lineage>
</organism>
<accession>A0A011MHZ8</accession>
<dbReference type="EMBL" id="JFAX01000001">
    <property type="protein sequence ID" value="EXI69523.1"/>
    <property type="molecule type" value="Genomic_DNA"/>
</dbReference>
<dbReference type="Pfam" id="PF12532">
    <property type="entry name" value="DUF3732"/>
    <property type="match status" value="1"/>
</dbReference>
<feature type="coiled-coil region" evidence="1">
    <location>
        <begin position="199"/>
        <end position="226"/>
    </location>
</feature>
<evidence type="ECO:0000256" key="1">
    <source>
        <dbReference type="SAM" id="Coils"/>
    </source>
</evidence>
<reference evidence="2" key="1">
    <citation type="submission" date="2014-02" db="EMBL/GenBank/DDBJ databases">
        <title>Expanding our view of genomic diversity in Candidatus Accumulibacter clades.</title>
        <authorList>
            <person name="Skennerton C.T."/>
            <person name="Barr J.J."/>
            <person name="Slater F.R."/>
            <person name="Bond P.L."/>
            <person name="Tyson G.W."/>
        </authorList>
    </citation>
    <scope>NUCLEOTIDE SEQUENCE [LARGE SCALE GENOMIC DNA]</scope>
</reference>
<dbReference type="InterPro" id="IPR022205">
    <property type="entry name" value="DUF3732"/>
</dbReference>
<evidence type="ECO:0000313" key="3">
    <source>
        <dbReference type="Proteomes" id="UP000020218"/>
    </source>
</evidence>
<dbReference type="AlphaFoldDB" id="A0A011MHZ8"/>
<proteinExistence type="predicted"/>
<dbReference type="STRING" id="1454001.AW08_00016"/>
<gene>
    <name evidence="2" type="ORF">AW08_00016</name>
</gene>
<dbReference type="PANTHER" id="PTHR32114:SF2">
    <property type="entry name" value="ABC TRANSPORTER ABCH.3"/>
    <property type="match status" value="1"/>
</dbReference>
<protein>
    <recommendedName>
        <fullName evidence="4">DUF3732 domain-containing protein</fullName>
    </recommendedName>
</protein>
<feature type="coiled-coil region" evidence="1">
    <location>
        <begin position="372"/>
        <end position="406"/>
    </location>
</feature>
<dbReference type="Proteomes" id="UP000020218">
    <property type="component" value="Unassembled WGS sequence"/>
</dbReference>
<keyword evidence="3" id="KW-1185">Reference proteome</keyword>
<dbReference type="PATRIC" id="fig|1454001.3.peg.137"/>
<dbReference type="InterPro" id="IPR027417">
    <property type="entry name" value="P-loop_NTPase"/>
</dbReference>
<feature type="coiled-coil region" evidence="1">
    <location>
        <begin position="447"/>
        <end position="474"/>
    </location>
</feature>
<dbReference type="Gene3D" id="3.40.50.300">
    <property type="entry name" value="P-loop containing nucleotide triphosphate hydrolases"/>
    <property type="match status" value="1"/>
</dbReference>
<evidence type="ECO:0008006" key="4">
    <source>
        <dbReference type="Google" id="ProtNLM"/>
    </source>
</evidence>